<name>A0ABW7EM94_9BURK</name>
<sequence>MSDITLTHLAALASAIAGAPVFAPEGDHTLTATVIGSGAVSATLAWQGSNDGVGWVTIATLTPSGTGVGAAQASTTISYRYWRQVVSALTGSQVSAVVSTEPAGQAAAPVSGAGNGDAERSLFMVVDSRFEQSFRPSSSPLGGTTAKGSYIGAADVKTRGITNLYAENPMRARFRESHLLASGDEGTLCSLPSAHPAGTRRYSVTVTAPDEVTFDGIDATSFTPVVSGAAGTDALLCVDQAYANHGPFTHMLRRLGVNFKTVDGVLRPGASTTQLAATISTWPNKRFDEVLWSSGRNNLAYDEAALLAVRDALLARGGTVFIVLPWPDASTGSGWTGALLTRMKQECEFWYRQAIGSKQIVLIDTFADYSDPSRTNEGGDPKYYATEGGGRVHPNFEGGEFTGARVAAEILIARGSPVRRQSVARFDSGNLLLGARFPAIGGTVGGIFASAGASCPANFQVATATRRSGNTNGGHGQLLRDRAKPRADGLAVVAGDLVDINDGNLYLVRDISGGGALGAGVPGGYAAAAAFSYGAAFADGQANLFRIPKVVFDDTRASIWFYFDPRCTTDGGSEWADFFQTIALPAGVAVGDYVRGECEVIQLGGTYKTIASMLTCMSGATAINRAADNLPNIWPTVARPVTLKPEWYPTPKLKVLAGTTHLDFALRVYFGGAAQAVGCPVLVRLPLVEKTTAPGTIG</sequence>
<dbReference type="Proteomes" id="UP001606300">
    <property type="component" value="Unassembled WGS sequence"/>
</dbReference>
<evidence type="ECO:0000313" key="2">
    <source>
        <dbReference type="EMBL" id="MFG6413808.1"/>
    </source>
</evidence>
<keyword evidence="1" id="KW-0732">Signal</keyword>
<comment type="caution">
    <text evidence="2">The sequence shown here is derived from an EMBL/GenBank/DDBJ whole genome shotgun (WGS) entry which is preliminary data.</text>
</comment>
<dbReference type="EMBL" id="JBIGHY010000002">
    <property type="protein sequence ID" value="MFG6413808.1"/>
    <property type="molecule type" value="Genomic_DNA"/>
</dbReference>
<keyword evidence="3" id="KW-1185">Reference proteome</keyword>
<protein>
    <recommendedName>
        <fullName evidence="4">SGNH hydrolase-type esterase domain-containing protein</fullName>
    </recommendedName>
</protein>
<reference evidence="2 3" key="1">
    <citation type="submission" date="2024-09" db="EMBL/GenBank/DDBJ databases">
        <title>Novel species of the genus Pelomonas and Roseateles isolated from streams.</title>
        <authorList>
            <person name="Lu H."/>
        </authorList>
    </citation>
    <scope>NUCLEOTIDE SEQUENCE [LARGE SCALE GENOMIC DNA]</scope>
    <source>
        <strain evidence="2 3">DC23W</strain>
    </source>
</reference>
<dbReference type="RefSeq" id="WP_394469883.1">
    <property type="nucleotide sequence ID" value="NZ_JBIGHY010000002.1"/>
</dbReference>
<gene>
    <name evidence="2" type="ORF">ACG02S_07830</name>
</gene>
<feature type="signal peptide" evidence="1">
    <location>
        <begin position="1"/>
        <end position="23"/>
    </location>
</feature>
<proteinExistence type="predicted"/>
<accession>A0ABW7EM94</accession>
<feature type="chain" id="PRO_5046480932" description="SGNH hydrolase-type esterase domain-containing protein" evidence="1">
    <location>
        <begin position="24"/>
        <end position="698"/>
    </location>
</feature>
<evidence type="ECO:0000313" key="3">
    <source>
        <dbReference type="Proteomes" id="UP001606300"/>
    </source>
</evidence>
<evidence type="ECO:0000256" key="1">
    <source>
        <dbReference type="SAM" id="SignalP"/>
    </source>
</evidence>
<evidence type="ECO:0008006" key="4">
    <source>
        <dbReference type="Google" id="ProtNLM"/>
    </source>
</evidence>
<organism evidence="2 3">
    <name type="scientific">Pelomonas dachongensis</name>
    <dbReference type="NCBI Taxonomy" id="3299029"/>
    <lineage>
        <taxon>Bacteria</taxon>
        <taxon>Pseudomonadati</taxon>
        <taxon>Pseudomonadota</taxon>
        <taxon>Betaproteobacteria</taxon>
        <taxon>Burkholderiales</taxon>
        <taxon>Sphaerotilaceae</taxon>
        <taxon>Roseateles</taxon>
    </lineage>
</organism>